<evidence type="ECO:0000313" key="2">
    <source>
        <dbReference type="EMBL" id="TDD61538.1"/>
    </source>
</evidence>
<feature type="non-terminal residue" evidence="2">
    <location>
        <position position="1"/>
    </location>
</feature>
<proteinExistence type="predicted"/>
<keyword evidence="2" id="KW-0808">Transferase</keyword>
<evidence type="ECO:0000259" key="1">
    <source>
        <dbReference type="Pfam" id="PF24878"/>
    </source>
</evidence>
<feature type="domain" description="Putative mannosyltransferase YkcA/B-like C-terminal" evidence="1">
    <location>
        <begin position="14"/>
        <end position="107"/>
    </location>
</feature>
<dbReference type="Pfam" id="PF24878">
    <property type="entry name" value="YkcB_C"/>
    <property type="match status" value="1"/>
</dbReference>
<comment type="caution">
    <text evidence="2">The sequence shown here is derived from an EMBL/GenBank/DDBJ whole genome shotgun (WGS) entry which is preliminary data.</text>
</comment>
<dbReference type="GO" id="GO:0016740">
    <property type="term" value="F:transferase activity"/>
    <property type="evidence" value="ECO:0007669"/>
    <property type="project" value="UniProtKB-KW"/>
</dbReference>
<gene>
    <name evidence="2" type="ORF">E1293_44870</name>
</gene>
<sequence length="124" mass="11892">GGLLDAGTPSAAVTSTLKAGAASYTWVAAAVGSNTAAGLQLAAGEPVMAVGGFNGTDPAPTLAGFQSLVRQGKIHYFAGGGRGGAMTGRAASGSDAAQKISAWVAANYTATTVGGTVLYDLTAG</sequence>
<reference evidence="2 3" key="1">
    <citation type="submission" date="2019-03" db="EMBL/GenBank/DDBJ databases">
        <title>Draft genome sequences of novel Actinobacteria.</title>
        <authorList>
            <person name="Sahin N."/>
            <person name="Ay H."/>
            <person name="Saygin H."/>
        </authorList>
    </citation>
    <scope>NUCLEOTIDE SEQUENCE [LARGE SCALE GENOMIC DNA]</scope>
    <source>
        <strain evidence="2 3">DSM 45941</strain>
    </source>
</reference>
<protein>
    <submittedName>
        <fullName evidence="2">Glycosyl transferase</fullName>
    </submittedName>
</protein>
<dbReference type="AlphaFoldDB" id="A0A4R4ZRA7"/>
<dbReference type="Proteomes" id="UP000295578">
    <property type="component" value="Unassembled WGS sequence"/>
</dbReference>
<organism evidence="2 3">
    <name type="scientific">Actinomadura darangshiensis</name>
    <dbReference type="NCBI Taxonomy" id="705336"/>
    <lineage>
        <taxon>Bacteria</taxon>
        <taxon>Bacillati</taxon>
        <taxon>Actinomycetota</taxon>
        <taxon>Actinomycetes</taxon>
        <taxon>Streptosporangiales</taxon>
        <taxon>Thermomonosporaceae</taxon>
        <taxon>Actinomadura</taxon>
    </lineage>
</organism>
<accession>A0A4R4ZRA7</accession>
<dbReference type="InterPro" id="IPR056785">
    <property type="entry name" value="YkcA/B-like_C"/>
</dbReference>
<dbReference type="EMBL" id="SMKY01000475">
    <property type="protein sequence ID" value="TDD61538.1"/>
    <property type="molecule type" value="Genomic_DNA"/>
</dbReference>
<name>A0A4R4ZRA7_9ACTN</name>
<keyword evidence="3" id="KW-1185">Reference proteome</keyword>
<evidence type="ECO:0000313" key="3">
    <source>
        <dbReference type="Proteomes" id="UP000295578"/>
    </source>
</evidence>